<protein>
    <submittedName>
        <fullName evidence="1">Uncharacterized protein</fullName>
    </submittedName>
</protein>
<name>A0A1X7A8Q7_9RHOB</name>
<dbReference type="EMBL" id="FWFX01000022">
    <property type="protein sequence ID" value="SLN73354.1"/>
    <property type="molecule type" value="Genomic_DNA"/>
</dbReference>
<accession>A0A1X7A8Q7</accession>
<evidence type="ECO:0000313" key="1">
    <source>
        <dbReference type="EMBL" id="SLN73354.1"/>
    </source>
</evidence>
<gene>
    <name evidence="1" type="ORF">ROA7450_04123</name>
</gene>
<dbReference type="AlphaFoldDB" id="A0A1X7A8Q7"/>
<dbReference type="Proteomes" id="UP000193061">
    <property type="component" value="Unassembled WGS sequence"/>
</dbReference>
<evidence type="ECO:0000313" key="2">
    <source>
        <dbReference type="Proteomes" id="UP000193061"/>
    </source>
</evidence>
<proteinExistence type="predicted"/>
<reference evidence="1 2" key="1">
    <citation type="submission" date="2017-03" db="EMBL/GenBank/DDBJ databases">
        <authorList>
            <person name="Afonso C.L."/>
            <person name="Miller P.J."/>
            <person name="Scott M.A."/>
            <person name="Spackman E."/>
            <person name="Goraichik I."/>
            <person name="Dimitrov K.M."/>
            <person name="Suarez D.L."/>
            <person name="Swayne D.E."/>
        </authorList>
    </citation>
    <scope>NUCLEOTIDE SEQUENCE [LARGE SCALE GENOMIC DNA]</scope>
    <source>
        <strain evidence="1 2">CECT 7450</strain>
    </source>
</reference>
<organism evidence="1 2">
    <name type="scientific">Roseovarius albus</name>
    <dbReference type="NCBI Taxonomy" id="1247867"/>
    <lineage>
        <taxon>Bacteria</taxon>
        <taxon>Pseudomonadati</taxon>
        <taxon>Pseudomonadota</taxon>
        <taxon>Alphaproteobacteria</taxon>
        <taxon>Rhodobacterales</taxon>
        <taxon>Roseobacteraceae</taxon>
        <taxon>Roseovarius</taxon>
    </lineage>
</organism>
<keyword evidence="2" id="KW-1185">Reference proteome</keyword>
<sequence length="34" mass="4096">MTKKPMPETIKVRDLQPHDSVCWLYKQNMQAFCK</sequence>